<protein>
    <submittedName>
        <fullName evidence="5">Restriction endonuclease subunit S</fullName>
        <ecNumber evidence="5">3.1.21.-</ecNumber>
    </submittedName>
</protein>
<dbReference type="GO" id="GO:0016787">
    <property type="term" value="F:hydrolase activity"/>
    <property type="evidence" value="ECO:0007669"/>
    <property type="project" value="UniProtKB-KW"/>
</dbReference>
<comment type="similarity">
    <text evidence="1">Belongs to the type-I restriction system S methylase family.</text>
</comment>
<dbReference type="InterPro" id="IPR052021">
    <property type="entry name" value="Type-I_RS_S_subunit"/>
</dbReference>
<dbReference type="EC" id="3.1.21.-" evidence="5"/>
<dbReference type="InterPro" id="IPR000055">
    <property type="entry name" value="Restrct_endonuc_typeI_TRD"/>
</dbReference>
<dbReference type="Pfam" id="PF01420">
    <property type="entry name" value="Methylase_S"/>
    <property type="match status" value="1"/>
</dbReference>
<dbReference type="Gene3D" id="1.10.287.1120">
    <property type="entry name" value="Bipartite methylase S protein"/>
    <property type="match status" value="1"/>
</dbReference>
<dbReference type="Gene3D" id="3.90.220.20">
    <property type="entry name" value="DNA methylase specificity domains"/>
    <property type="match status" value="1"/>
</dbReference>
<feature type="domain" description="Type I restriction modification DNA specificity" evidence="4">
    <location>
        <begin position="81"/>
        <end position="185"/>
    </location>
</feature>
<keyword evidence="6" id="KW-1185">Reference proteome</keyword>
<evidence type="ECO:0000259" key="4">
    <source>
        <dbReference type="Pfam" id="PF01420"/>
    </source>
</evidence>
<name>A0ABT7FJY4_9RHOB</name>
<keyword evidence="5" id="KW-0255">Endonuclease</keyword>
<gene>
    <name evidence="5" type="ORF">QO034_19325</name>
</gene>
<reference evidence="5 6" key="1">
    <citation type="submission" date="2023-05" db="EMBL/GenBank/DDBJ databases">
        <title>Sedimentitalea sp. nov. JM2-8.</title>
        <authorList>
            <person name="Huang J."/>
        </authorList>
    </citation>
    <scope>NUCLEOTIDE SEQUENCE [LARGE SCALE GENOMIC DNA]</scope>
    <source>
        <strain evidence="5 6">JM2-8</strain>
    </source>
</reference>
<keyword evidence="2" id="KW-0680">Restriction system</keyword>
<accession>A0ABT7FJY4</accession>
<dbReference type="Proteomes" id="UP001227126">
    <property type="component" value="Unassembled WGS sequence"/>
</dbReference>
<keyword evidence="5" id="KW-0540">Nuclease</keyword>
<organism evidence="5 6">
    <name type="scientific">Sedimentitalea xiamensis</name>
    <dbReference type="NCBI Taxonomy" id="3050037"/>
    <lineage>
        <taxon>Bacteria</taxon>
        <taxon>Pseudomonadati</taxon>
        <taxon>Pseudomonadota</taxon>
        <taxon>Alphaproteobacteria</taxon>
        <taxon>Rhodobacterales</taxon>
        <taxon>Paracoccaceae</taxon>
        <taxon>Sedimentitalea</taxon>
    </lineage>
</organism>
<evidence type="ECO:0000256" key="3">
    <source>
        <dbReference type="ARBA" id="ARBA00023125"/>
    </source>
</evidence>
<dbReference type="PANTHER" id="PTHR30408">
    <property type="entry name" value="TYPE-1 RESTRICTION ENZYME ECOKI SPECIFICITY PROTEIN"/>
    <property type="match status" value="1"/>
</dbReference>
<keyword evidence="3" id="KW-0238">DNA-binding</keyword>
<evidence type="ECO:0000256" key="1">
    <source>
        <dbReference type="ARBA" id="ARBA00010923"/>
    </source>
</evidence>
<proteinExistence type="inferred from homology"/>
<dbReference type="EMBL" id="JASNJE010000032">
    <property type="protein sequence ID" value="MDK3075243.1"/>
    <property type="molecule type" value="Genomic_DNA"/>
</dbReference>
<evidence type="ECO:0000313" key="6">
    <source>
        <dbReference type="Proteomes" id="UP001227126"/>
    </source>
</evidence>
<sequence length="241" mass="25977">MTTANAAICATPTRFELDKSGWQHQKLKFLSPQVTVGIVATPAAYYTDDGVPAIRGTNTRAMELRLDDMVSITDEGHRINRKSAVAEGDVVVVRTGQPGTAAVVPKALNGANCIDVILIKKSKNYDPYLLAHFLNSSAAKAQYSSGSSGAIQQHFNISIASNLVVPVPPVPEQDRVLAILRQEGQRVRNLTSTLQTSIDRLKEYRSALITAAVTGQIDVSTYAKSGTPDRRLDAIQEEMGA</sequence>
<dbReference type="SUPFAM" id="SSF116734">
    <property type="entry name" value="DNA methylase specificity domain"/>
    <property type="match status" value="1"/>
</dbReference>
<keyword evidence="5" id="KW-0378">Hydrolase</keyword>
<dbReference type="RefSeq" id="WP_284487173.1">
    <property type="nucleotide sequence ID" value="NZ_JASNJE010000032.1"/>
</dbReference>
<comment type="caution">
    <text evidence="5">The sequence shown here is derived from an EMBL/GenBank/DDBJ whole genome shotgun (WGS) entry which is preliminary data.</text>
</comment>
<evidence type="ECO:0000256" key="2">
    <source>
        <dbReference type="ARBA" id="ARBA00022747"/>
    </source>
</evidence>
<dbReference type="PANTHER" id="PTHR30408:SF12">
    <property type="entry name" value="TYPE I RESTRICTION ENZYME MJAVIII SPECIFICITY SUBUNIT"/>
    <property type="match status" value="1"/>
</dbReference>
<dbReference type="GO" id="GO:0004519">
    <property type="term" value="F:endonuclease activity"/>
    <property type="evidence" value="ECO:0007669"/>
    <property type="project" value="UniProtKB-KW"/>
</dbReference>
<dbReference type="InterPro" id="IPR044946">
    <property type="entry name" value="Restrct_endonuc_typeI_TRD_sf"/>
</dbReference>
<evidence type="ECO:0000313" key="5">
    <source>
        <dbReference type="EMBL" id="MDK3075243.1"/>
    </source>
</evidence>